<protein>
    <recommendedName>
        <fullName evidence="4">Helix-turn-helix domain-containing protein</fullName>
    </recommendedName>
</protein>
<dbReference type="RefSeq" id="WP_151003402.1">
    <property type="nucleotide sequence ID" value="NZ_BPQY01000036.1"/>
</dbReference>
<evidence type="ECO:0000313" key="2">
    <source>
        <dbReference type="EMBL" id="KAB1075417.1"/>
    </source>
</evidence>
<dbReference type="AlphaFoldDB" id="A0A6L3SVF2"/>
<dbReference type="Proteomes" id="UP000474159">
    <property type="component" value="Unassembled WGS sequence"/>
</dbReference>
<dbReference type="OrthoDB" id="7862841at2"/>
<evidence type="ECO:0000256" key="1">
    <source>
        <dbReference type="SAM" id="MobiDB-lite"/>
    </source>
</evidence>
<comment type="caution">
    <text evidence="2">The sequence shown here is derived from an EMBL/GenBank/DDBJ whole genome shotgun (WGS) entry which is preliminary data.</text>
</comment>
<organism evidence="2 3">
    <name type="scientific">Methylobacterium soli</name>
    <dbReference type="NCBI Taxonomy" id="553447"/>
    <lineage>
        <taxon>Bacteria</taxon>
        <taxon>Pseudomonadati</taxon>
        <taxon>Pseudomonadota</taxon>
        <taxon>Alphaproteobacteria</taxon>
        <taxon>Hyphomicrobiales</taxon>
        <taxon>Methylobacteriaceae</taxon>
        <taxon>Methylobacterium</taxon>
    </lineage>
</organism>
<evidence type="ECO:0008006" key="4">
    <source>
        <dbReference type="Google" id="ProtNLM"/>
    </source>
</evidence>
<feature type="compositionally biased region" description="Basic and acidic residues" evidence="1">
    <location>
        <begin position="96"/>
        <end position="107"/>
    </location>
</feature>
<accession>A0A6L3SVF2</accession>
<reference evidence="2 3" key="1">
    <citation type="submission" date="2019-09" db="EMBL/GenBank/DDBJ databases">
        <title>YIM 48816 draft genome.</title>
        <authorList>
            <person name="Jiang L."/>
        </authorList>
    </citation>
    <scope>NUCLEOTIDE SEQUENCE [LARGE SCALE GENOMIC DNA]</scope>
    <source>
        <strain evidence="2 3">YIM 48816</strain>
    </source>
</reference>
<evidence type="ECO:0000313" key="3">
    <source>
        <dbReference type="Proteomes" id="UP000474159"/>
    </source>
</evidence>
<keyword evidence="3" id="KW-1185">Reference proteome</keyword>
<name>A0A6L3SVF2_9HYPH</name>
<sequence length="119" mass="13587">MARAHIEPRLMTRAEAAAYCGFSPSVFERECPVVPMSFGDRRLERYDRFDLDNWIEDRKTPAKGGLKTMADAIAEFWGDREGADRGREAIPGPAREMAELPSRHRQGDQGGVRHRCLRR</sequence>
<proteinExistence type="predicted"/>
<feature type="region of interest" description="Disordered" evidence="1">
    <location>
        <begin position="96"/>
        <end position="119"/>
    </location>
</feature>
<dbReference type="EMBL" id="VZZK01000034">
    <property type="protein sequence ID" value="KAB1075417.1"/>
    <property type="molecule type" value="Genomic_DNA"/>
</dbReference>
<gene>
    <name evidence="2" type="ORF">F6X53_24955</name>
</gene>